<evidence type="ECO:0000313" key="2">
    <source>
        <dbReference type="EMBL" id="GGS56899.1"/>
    </source>
</evidence>
<reference evidence="2" key="1">
    <citation type="journal article" date="2014" name="Int. J. Syst. Evol. Microbiol.">
        <title>Complete genome sequence of Corynebacterium casei LMG S-19264T (=DSM 44701T), isolated from a smear-ripened cheese.</title>
        <authorList>
            <consortium name="US DOE Joint Genome Institute (JGI-PGF)"/>
            <person name="Walter F."/>
            <person name="Albersmeier A."/>
            <person name="Kalinowski J."/>
            <person name="Ruckert C."/>
        </authorList>
    </citation>
    <scope>NUCLEOTIDE SEQUENCE</scope>
    <source>
        <strain evidence="2">JCM 3276</strain>
    </source>
</reference>
<dbReference type="AlphaFoldDB" id="A0A918LIL5"/>
<accession>A0A918LIL5</accession>
<comment type="caution">
    <text evidence="2">The sequence shown here is derived from an EMBL/GenBank/DDBJ whole genome shotgun (WGS) entry which is preliminary data.</text>
</comment>
<dbReference type="EMBL" id="BMRB01000008">
    <property type="protein sequence ID" value="GGS56899.1"/>
    <property type="molecule type" value="Genomic_DNA"/>
</dbReference>
<sequence>MTDDRRYLLAFCQALPELLLVTRAQGAEAALEEAAERVRAGTPVLHVLPRLGIPPHVLTGTGPGRRAGDMLAPLPRPASGETYRCPDGACGLEVPRAPGGPIPKERCWLRNRPLTAGEA</sequence>
<reference evidence="2" key="2">
    <citation type="submission" date="2020-09" db="EMBL/GenBank/DDBJ databases">
        <authorList>
            <person name="Sun Q."/>
            <person name="Ohkuma M."/>
        </authorList>
    </citation>
    <scope>NUCLEOTIDE SEQUENCE</scope>
    <source>
        <strain evidence="2">JCM 3276</strain>
    </source>
</reference>
<organism evidence="2 3">
    <name type="scientific">Actinokineospora fastidiosa</name>
    <dbReference type="NCBI Taxonomy" id="1816"/>
    <lineage>
        <taxon>Bacteria</taxon>
        <taxon>Bacillati</taxon>
        <taxon>Actinomycetota</taxon>
        <taxon>Actinomycetes</taxon>
        <taxon>Pseudonocardiales</taxon>
        <taxon>Pseudonocardiaceae</taxon>
        <taxon>Actinokineospora</taxon>
    </lineage>
</organism>
<evidence type="ECO:0000313" key="3">
    <source>
        <dbReference type="Proteomes" id="UP000660680"/>
    </source>
</evidence>
<dbReference type="Proteomes" id="UP000660680">
    <property type="component" value="Unassembled WGS sequence"/>
</dbReference>
<evidence type="ECO:0000256" key="1">
    <source>
        <dbReference type="SAM" id="MobiDB-lite"/>
    </source>
</evidence>
<keyword evidence="3" id="KW-1185">Reference proteome</keyword>
<proteinExistence type="predicted"/>
<name>A0A918LIL5_9PSEU</name>
<feature type="region of interest" description="Disordered" evidence="1">
    <location>
        <begin position="55"/>
        <end position="75"/>
    </location>
</feature>
<protein>
    <submittedName>
        <fullName evidence="2">Uncharacterized protein</fullName>
    </submittedName>
</protein>
<gene>
    <name evidence="2" type="ORF">GCM10010171_59930</name>
</gene>
<dbReference type="RefSeq" id="WP_189213957.1">
    <property type="nucleotide sequence ID" value="NZ_BMRB01000008.1"/>
</dbReference>